<dbReference type="RefSeq" id="WP_067655577.1">
    <property type="nucleotide sequence ID" value="NZ_FQXG01000003.1"/>
</dbReference>
<gene>
    <name evidence="1" type="ORF">SAMN02745129_2421</name>
</gene>
<accession>A0A1M5U5W9</accession>
<proteinExistence type="predicted"/>
<organism evidence="1 2">
    <name type="scientific">Ferrimonas marina</name>
    <dbReference type="NCBI Taxonomy" id="299255"/>
    <lineage>
        <taxon>Bacteria</taxon>
        <taxon>Pseudomonadati</taxon>
        <taxon>Pseudomonadota</taxon>
        <taxon>Gammaproteobacteria</taxon>
        <taxon>Alteromonadales</taxon>
        <taxon>Ferrimonadaceae</taxon>
        <taxon>Ferrimonas</taxon>
    </lineage>
</organism>
<reference evidence="1 2" key="1">
    <citation type="submission" date="2016-11" db="EMBL/GenBank/DDBJ databases">
        <authorList>
            <person name="Jaros S."/>
            <person name="Januszkiewicz K."/>
            <person name="Wedrychowicz H."/>
        </authorList>
    </citation>
    <scope>NUCLEOTIDE SEQUENCE [LARGE SCALE GENOMIC DNA]</scope>
    <source>
        <strain evidence="1 2">DSM 16917</strain>
    </source>
</reference>
<dbReference type="AlphaFoldDB" id="A0A1M5U5W9"/>
<evidence type="ECO:0000313" key="2">
    <source>
        <dbReference type="Proteomes" id="UP000184268"/>
    </source>
</evidence>
<protein>
    <submittedName>
        <fullName evidence="1">Uncharacterized protein</fullName>
    </submittedName>
</protein>
<dbReference type="Proteomes" id="UP000184268">
    <property type="component" value="Unassembled WGS sequence"/>
</dbReference>
<dbReference type="EMBL" id="FQXG01000003">
    <property type="protein sequence ID" value="SHH58364.1"/>
    <property type="molecule type" value="Genomic_DNA"/>
</dbReference>
<keyword evidence="2" id="KW-1185">Reference proteome</keyword>
<name>A0A1M5U5W9_9GAMM</name>
<sequence length="111" mass="12470">MQQARALNKCEIRIMQMMYDRRADGLPDFDGNSQVDTLNRLLERGLVSPLGDGTYYLSDGGLVALLGFYRDTYNLGTGDEKLFWDSGNRVWVVRPVGGLWEVEHVEGPSEG</sequence>
<evidence type="ECO:0000313" key="1">
    <source>
        <dbReference type="EMBL" id="SHH58364.1"/>
    </source>
</evidence>